<dbReference type="PANTHER" id="PTHR34477">
    <property type="entry name" value="UPF0213 PROTEIN YHBQ"/>
    <property type="match status" value="1"/>
</dbReference>
<evidence type="ECO:0000256" key="1">
    <source>
        <dbReference type="ARBA" id="ARBA00007435"/>
    </source>
</evidence>
<dbReference type="InterPro" id="IPR050190">
    <property type="entry name" value="UPF0213_domain"/>
</dbReference>
<keyword evidence="4" id="KW-1185">Reference proteome</keyword>
<reference evidence="3" key="2">
    <citation type="submission" date="2023-01" db="EMBL/GenBank/DDBJ databases">
        <title>Draft genome sequence of Algimonas ampicilliniresistens strain NBRC 108219.</title>
        <authorList>
            <person name="Sun Q."/>
            <person name="Mori K."/>
        </authorList>
    </citation>
    <scope>NUCLEOTIDE SEQUENCE</scope>
    <source>
        <strain evidence="3">NBRC 108219</strain>
    </source>
</reference>
<organism evidence="3 4">
    <name type="scientific">Algimonas ampicilliniresistens</name>
    <dbReference type="NCBI Taxonomy" id="1298735"/>
    <lineage>
        <taxon>Bacteria</taxon>
        <taxon>Pseudomonadati</taxon>
        <taxon>Pseudomonadota</taxon>
        <taxon>Alphaproteobacteria</taxon>
        <taxon>Maricaulales</taxon>
        <taxon>Robiginitomaculaceae</taxon>
        <taxon>Algimonas</taxon>
    </lineage>
</organism>
<gene>
    <name evidence="3" type="ORF">GCM10007853_01120</name>
</gene>
<dbReference type="Pfam" id="PF01541">
    <property type="entry name" value="GIY-YIG"/>
    <property type="match status" value="1"/>
</dbReference>
<name>A0ABQ5V5W6_9PROT</name>
<evidence type="ECO:0000313" key="4">
    <source>
        <dbReference type="Proteomes" id="UP001161391"/>
    </source>
</evidence>
<dbReference type="RefSeq" id="WP_284386537.1">
    <property type="nucleotide sequence ID" value="NZ_BSNK01000001.1"/>
</dbReference>
<sequence>MADWTVYMLRCADGSLYTGIARDAAARLAVHNAGRGAKYTKARRPVSLIWSEPADCRSSALKREYAIKQLRRTEKLALVTL</sequence>
<dbReference type="CDD" id="cd10456">
    <property type="entry name" value="GIY-YIG_UPF0213"/>
    <property type="match status" value="1"/>
</dbReference>
<comment type="similarity">
    <text evidence="1">Belongs to the UPF0213 family.</text>
</comment>
<evidence type="ECO:0000259" key="2">
    <source>
        <dbReference type="PROSITE" id="PS50164"/>
    </source>
</evidence>
<dbReference type="PROSITE" id="PS50164">
    <property type="entry name" value="GIY_YIG"/>
    <property type="match status" value="1"/>
</dbReference>
<accession>A0ABQ5V5W6</accession>
<feature type="domain" description="GIY-YIG" evidence="2">
    <location>
        <begin position="2"/>
        <end position="77"/>
    </location>
</feature>
<reference evidence="3" key="1">
    <citation type="journal article" date="2014" name="Int. J. Syst. Evol. Microbiol.">
        <title>Complete genome of a new Firmicutes species belonging to the dominant human colonic microbiota ('Ruminococcus bicirculans') reveals two chromosomes and a selective capacity to utilize plant glucans.</title>
        <authorList>
            <consortium name="NISC Comparative Sequencing Program"/>
            <person name="Wegmann U."/>
            <person name="Louis P."/>
            <person name="Goesmann A."/>
            <person name="Henrissat B."/>
            <person name="Duncan S.H."/>
            <person name="Flint H.J."/>
        </authorList>
    </citation>
    <scope>NUCLEOTIDE SEQUENCE</scope>
    <source>
        <strain evidence="3">NBRC 108219</strain>
    </source>
</reference>
<evidence type="ECO:0000313" key="3">
    <source>
        <dbReference type="EMBL" id="GLQ22238.1"/>
    </source>
</evidence>
<dbReference type="EMBL" id="BSNK01000001">
    <property type="protein sequence ID" value="GLQ22238.1"/>
    <property type="molecule type" value="Genomic_DNA"/>
</dbReference>
<dbReference type="Proteomes" id="UP001161391">
    <property type="component" value="Unassembled WGS sequence"/>
</dbReference>
<comment type="caution">
    <text evidence="3">The sequence shown here is derived from an EMBL/GenBank/DDBJ whole genome shotgun (WGS) entry which is preliminary data.</text>
</comment>
<protein>
    <submittedName>
        <fullName evidence="3">GIY-YIG nuclease family protein</fullName>
    </submittedName>
</protein>
<dbReference type="InterPro" id="IPR035901">
    <property type="entry name" value="GIY-YIG_endonuc_sf"/>
</dbReference>
<dbReference type="Gene3D" id="3.40.1440.10">
    <property type="entry name" value="GIY-YIG endonuclease"/>
    <property type="match status" value="1"/>
</dbReference>
<dbReference type="PANTHER" id="PTHR34477:SF1">
    <property type="entry name" value="UPF0213 PROTEIN YHBQ"/>
    <property type="match status" value="1"/>
</dbReference>
<proteinExistence type="inferred from homology"/>
<dbReference type="SUPFAM" id="SSF82771">
    <property type="entry name" value="GIY-YIG endonuclease"/>
    <property type="match status" value="1"/>
</dbReference>
<dbReference type="InterPro" id="IPR000305">
    <property type="entry name" value="GIY-YIG_endonuc"/>
</dbReference>